<dbReference type="Proteomes" id="UP000819052">
    <property type="component" value="Unassembled WGS sequence"/>
</dbReference>
<evidence type="ECO:0000256" key="2">
    <source>
        <dbReference type="ARBA" id="ARBA00009272"/>
    </source>
</evidence>
<evidence type="ECO:0000256" key="5">
    <source>
        <dbReference type="NCBIfam" id="TIGR00205"/>
    </source>
</evidence>
<dbReference type="Pfam" id="PF02049">
    <property type="entry name" value="FliE"/>
    <property type="match status" value="1"/>
</dbReference>
<comment type="caution">
    <text evidence="6">The sequence shown here is derived from an EMBL/GenBank/DDBJ whole genome shotgun (WGS) entry which is preliminary data.</text>
</comment>
<sequence length="100" mass="10715">MSIDAITFLPPLAMPAAPDAAGAAKAPSGEFASWFSTQLADVNSQLVTADQGIGQLAAGDASNLHQIMINLEQAKLSMQLVMQVRNHLLDGYRELMQMQM</sequence>
<dbReference type="InterPro" id="IPR001624">
    <property type="entry name" value="FliE"/>
</dbReference>
<dbReference type="NCBIfam" id="TIGR00205">
    <property type="entry name" value="fliE"/>
    <property type="match status" value="1"/>
</dbReference>
<dbReference type="PANTHER" id="PTHR34653:SF1">
    <property type="entry name" value="FLAGELLAR HOOK-BASAL BODY COMPLEX PROTEIN FLIE"/>
    <property type="match status" value="1"/>
</dbReference>
<keyword evidence="3 4" id="KW-0975">Bacterial flagellum</keyword>
<protein>
    <recommendedName>
        <fullName evidence="4 5">Flagellar hook-basal body complex protein FliE</fullName>
    </recommendedName>
</protein>
<keyword evidence="7" id="KW-1185">Reference proteome</keyword>
<evidence type="ECO:0000256" key="4">
    <source>
        <dbReference type="HAMAP-Rule" id="MF_00724"/>
    </source>
</evidence>
<reference evidence="6 7" key="1">
    <citation type="submission" date="2019-09" db="EMBL/GenBank/DDBJ databases">
        <title>Taxonomy of Antarctic Massilia spp.: description of Massilia rubra sp. nov., Massilia aquatica sp. nov., Massilia mucilaginosa sp. nov., Massilia frigida sp. nov. isolated from streams, lakes and regoliths.</title>
        <authorList>
            <person name="Holochova P."/>
            <person name="Sedlacek I."/>
            <person name="Kralova S."/>
            <person name="Maslanova I."/>
            <person name="Busse H.-J."/>
            <person name="Stankova E."/>
            <person name="Vrbovska V."/>
            <person name="Kovarovic V."/>
            <person name="Bartak M."/>
            <person name="Svec P."/>
            <person name="Pantucek R."/>
        </authorList>
    </citation>
    <scope>NUCLEOTIDE SEQUENCE [LARGE SCALE GENOMIC DNA]</scope>
    <source>
        <strain evidence="6 7">CCM 8693</strain>
    </source>
</reference>
<proteinExistence type="inferred from homology"/>
<evidence type="ECO:0000313" key="7">
    <source>
        <dbReference type="Proteomes" id="UP000819052"/>
    </source>
</evidence>
<keyword evidence="6" id="KW-0969">Cilium</keyword>
<keyword evidence="6" id="KW-0966">Cell projection</keyword>
<dbReference type="HAMAP" id="MF_00724">
    <property type="entry name" value="FliE"/>
    <property type="match status" value="1"/>
</dbReference>
<evidence type="ECO:0000256" key="1">
    <source>
        <dbReference type="ARBA" id="ARBA00004117"/>
    </source>
</evidence>
<name>A0ABX0M5X9_9BURK</name>
<organism evidence="6 7">
    <name type="scientific">Massilia aquatica</name>
    <dbReference type="NCBI Taxonomy" id="2609000"/>
    <lineage>
        <taxon>Bacteria</taxon>
        <taxon>Pseudomonadati</taxon>
        <taxon>Pseudomonadota</taxon>
        <taxon>Betaproteobacteria</taxon>
        <taxon>Burkholderiales</taxon>
        <taxon>Oxalobacteraceae</taxon>
        <taxon>Telluria group</taxon>
        <taxon>Massilia</taxon>
    </lineage>
</organism>
<dbReference type="RefSeq" id="WP_167078578.1">
    <property type="nucleotide sequence ID" value="NZ_VVIW01000013.1"/>
</dbReference>
<comment type="similarity">
    <text evidence="2 4">Belongs to the FliE family.</text>
</comment>
<gene>
    <name evidence="4 6" type="primary">fliE</name>
    <name evidence="6" type="ORF">F1609_20765</name>
</gene>
<comment type="subcellular location">
    <subcellularLocation>
        <location evidence="1 4">Bacterial flagellum basal body</location>
    </subcellularLocation>
</comment>
<keyword evidence="6" id="KW-0282">Flagellum</keyword>
<evidence type="ECO:0000313" key="6">
    <source>
        <dbReference type="EMBL" id="NHZ42584.1"/>
    </source>
</evidence>
<dbReference type="PRINTS" id="PR01006">
    <property type="entry name" value="FLGHOOKFLIE"/>
</dbReference>
<accession>A0ABX0M5X9</accession>
<evidence type="ECO:0000256" key="3">
    <source>
        <dbReference type="ARBA" id="ARBA00023143"/>
    </source>
</evidence>
<dbReference type="PANTHER" id="PTHR34653">
    <property type="match status" value="1"/>
</dbReference>
<dbReference type="EMBL" id="VVIW01000013">
    <property type="protein sequence ID" value="NHZ42584.1"/>
    <property type="molecule type" value="Genomic_DNA"/>
</dbReference>